<dbReference type="OrthoDB" id="408954at2759"/>
<proteinExistence type="predicted"/>
<evidence type="ECO:0000313" key="2">
    <source>
        <dbReference type="EMBL" id="URE21326.1"/>
    </source>
</evidence>
<keyword evidence="3" id="KW-1185">Reference proteome</keyword>
<dbReference type="EMBL" id="CP097509">
    <property type="protein sequence ID" value="URE21326.1"/>
    <property type="molecule type" value="Genomic_DNA"/>
</dbReference>
<dbReference type="AlphaFoldDB" id="A0A9E7GTC1"/>
<accession>A0A9E7GTC1</accession>
<feature type="chain" id="PRO_5039503976" evidence="1">
    <location>
        <begin position="21"/>
        <end position="149"/>
    </location>
</feature>
<gene>
    <name evidence="2" type="ORF">MUK42_31980</name>
</gene>
<name>A0A9E7GTC1_9LILI</name>
<feature type="signal peptide" evidence="1">
    <location>
        <begin position="1"/>
        <end position="20"/>
    </location>
</feature>
<keyword evidence="1" id="KW-0732">Signal</keyword>
<evidence type="ECO:0000256" key="1">
    <source>
        <dbReference type="SAM" id="SignalP"/>
    </source>
</evidence>
<reference evidence="2" key="1">
    <citation type="submission" date="2022-05" db="EMBL/GenBank/DDBJ databases">
        <title>The Musa troglodytarum L. genome provides insights into the mechanism of non-climacteric behaviour and enrichment of carotenoids.</title>
        <authorList>
            <person name="Wang J."/>
        </authorList>
    </citation>
    <scope>NUCLEOTIDE SEQUENCE</scope>
    <source>
        <tissue evidence="2">Leaf</tissue>
    </source>
</reference>
<sequence length="149" mass="17217">MLMMWARSKTFLVCLYCLRGRLHQVWMVPRFGFQCFLRFAKDGINRQIELGILRSDRMGVKVLSLAALNKNEALNEIGMLFVKKHPDLTVRVVLGNTLTAAVILNQIPNDVTEMLTLSQIRFHSIQEEAPREFQHYLVHVTKYQAAKIC</sequence>
<protein>
    <submittedName>
        <fullName evidence="2">WAX2 C-terminal domain</fullName>
    </submittedName>
</protein>
<organism evidence="2 3">
    <name type="scientific">Musa troglodytarum</name>
    <name type="common">fe'i banana</name>
    <dbReference type="NCBI Taxonomy" id="320322"/>
    <lineage>
        <taxon>Eukaryota</taxon>
        <taxon>Viridiplantae</taxon>
        <taxon>Streptophyta</taxon>
        <taxon>Embryophyta</taxon>
        <taxon>Tracheophyta</taxon>
        <taxon>Spermatophyta</taxon>
        <taxon>Magnoliopsida</taxon>
        <taxon>Liliopsida</taxon>
        <taxon>Zingiberales</taxon>
        <taxon>Musaceae</taxon>
        <taxon>Musa</taxon>
    </lineage>
</organism>
<dbReference type="Proteomes" id="UP001055439">
    <property type="component" value="Chromosome 7"/>
</dbReference>
<evidence type="ECO:0000313" key="3">
    <source>
        <dbReference type="Proteomes" id="UP001055439"/>
    </source>
</evidence>